<reference evidence="8" key="1">
    <citation type="submission" date="2021-02" db="EMBL/GenBank/DDBJ databases">
        <authorList>
            <person name="Dougan E. K."/>
            <person name="Rhodes N."/>
            <person name="Thang M."/>
            <person name="Chan C."/>
        </authorList>
    </citation>
    <scope>NUCLEOTIDE SEQUENCE</scope>
</reference>
<evidence type="ECO:0000313" key="9">
    <source>
        <dbReference type="Proteomes" id="UP000604046"/>
    </source>
</evidence>
<dbReference type="OrthoDB" id="5211809at2759"/>
<protein>
    <submittedName>
        <fullName evidence="8">RpS10 protein</fullName>
    </submittedName>
</protein>
<sequence length="422" mass="45544">MRILQINTASGVAKLLTRIDDMVLIPKKSRRAILEHLFKEGVMVVKKDYQACKHNELEDIPNLHVMMVLRSLASRNYLSEIYSWQWHYYTLTNEGIEYLREVLHLPQQVFPQTLTKQRPTRPALAGGDAGEGGGKGKGKGKGAWNRGEEPVVCLQPYRAATVQAVGRVKEQRAPSAPVGQSSNQPASVDAATGSWAEEAVAHARTLLGDRPPEQGVPEAAALLSTVLLRLPELWSELAQDTLLAFGSSSTAGDASDCARSRSGGPAFVAGREDLTARSRMLFLSAVASAVCPPHAKAGDVQSPAAASVALLCLLGEAECDEGRFIAAFHSLRQAEALAKRGGDLQGWPSCVRSRRRNRVPIFSLQADAASVRHVQGVREVHACEMNEALCAVAKEAGDFGRSLSTEFVLFSGLMMGFSTFEG</sequence>
<evidence type="ECO:0000256" key="2">
    <source>
        <dbReference type="ARBA" id="ARBA00007278"/>
    </source>
</evidence>
<dbReference type="InterPro" id="IPR037447">
    <property type="entry name" value="Ribosomal_eS10"/>
</dbReference>
<dbReference type="GO" id="GO:0003735">
    <property type="term" value="F:structural constituent of ribosome"/>
    <property type="evidence" value="ECO:0007669"/>
    <property type="project" value="TreeGrafter"/>
</dbReference>
<dbReference type="Pfam" id="PF03501">
    <property type="entry name" value="S10_plectin"/>
    <property type="match status" value="1"/>
</dbReference>
<dbReference type="FunFam" id="1.10.10.10:FF:000025">
    <property type="entry name" value="40S ribosomal protein S10"/>
    <property type="match status" value="1"/>
</dbReference>
<dbReference type="InterPro" id="IPR005326">
    <property type="entry name" value="Plectin_eS10_N"/>
</dbReference>
<evidence type="ECO:0000256" key="6">
    <source>
        <dbReference type="SAM" id="MobiDB-lite"/>
    </source>
</evidence>
<evidence type="ECO:0000256" key="5">
    <source>
        <dbReference type="ARBA" id="ARBA00023274"/>
    </source>
</evidence>
<feature type="domain" description="Plectin/eS10 N-terminal" evidence="7">
    <location>
        <begin position="25"/>
        <end position="117"/>
    </location>
</feature>
<dbReference type="PANTHER" id="PTHR12146">
    <property type="entry name" value="40S RIBOSOMAL PROTEIN S10"/>
    <property type="match status" value="1"/>
</dbReference>
<evidence type="ECO:0000256" key="4">
    <source>
        <dbReference type="ARBA" id="ARBA00022980"/>
    </source>
</evidence>
<dbReference type="AlphaFoldDB" id="A0A812R3H8"/>
<evidence type="ECO:0000256" key="3">
    <source>
        <dbReference type="ARBA" id="ARBA00022490"/>
    </source>
</evidence>
<proteinExistence type="inferred from homology"/>
<dbReference type="GO" id="GO:0022627">
    <property type="term" value="C:cytosolic small ribosomal subunit"/>
    <property type="evidence" value="ECO:0007669"/>
    <property type="project" value="TreeGrafter"/>
</dbReference>
<comment type="similarity">
    <text evidence="2">Belongs to the eukaryotic ribosomal protein eS10 family.</text>
</comment>
<keyword evidence="4" id="KW-0689">Ribosomal protein</keyword>
<dbReference type="EMBL" id="CAJNDS010002296">
    <property type="protein sequence ID" value="CAE7417243.1"/>
    <property type="molecule type" value="Genomic_DNA"/>
</dbReference>
<dbReference type="InterPro" id="IPR036388">
    <property type="entry name" value="WH-like_DNA-bd_sf"/>
</dbReference>
<keyword evidence="5" id="KW-0687">Ribonucleoprotein</keyword>
<dbReference type="GO" id="GO:0003723">
    <property type="term" value="F:RNA binding"/>
    <property type="evidence" value="ECO:0007669"/>
    <property type="project" value="TreeGrafter"/>
</dbReference>
<comment type="caution">
    <text evidence="8">The sequence shown here is derived from an EMBL/GenBank/DDBJ whole genome shotgun (WGS) entry which is preliminary data.</text>
</comment>
<organism evidence="8 9">
    <name type="scientific">Symbiodinium natans</name>
    <dbReference type="NCBI Taxonomy" id="878477"/>
    <lineage>
        <taxon>Eukaryota</taxon>
        <taxon>Sar</taxon>
        <taxon>Alveolata</taxon>
        <taxon>Dinophyceae</taxon>
        <taxon>Suessiales</taxon>
        <taxon>Symbiodiniaceae</taxon>
        <taxon>Symbiodinium</taxon>
    </lineage>
</organism>
<dbReference type="PANTHER" id="PTHR12146:SF0">
    <property type="entry name" value="RIBOSOMAL PROTEIN S10"/>
    <property type="match status" value="1"/>
</dbReference>
<comment type="subcellular location">
    <subcellularLocation>
        <location evidence="1">Cytoplasm</location>
    </subcellularLocation>
</comment>
<keyword evidence="3" id="KW-0963">Cytoplasm</keyword>
<dbReference type="Gene3D" id="1.10.10.10">
    <property type="entry name" value="Winged helix-like DNA-binding domain superfamily/Winged helix DNA-binding domain"/>
    <property type="match status" value="1"/>
</dbReference>
<feature type="region of interest" description="Disordered" evidence="6">
    <location>
        <begin position="115"/>
        <end position="145"/>
    </location>
</feature>
<keyword evidence="9" id="KW-1185">Reference proteome</keyword>
<accession>A0A812R3H8</accession>
<dbReference type="Proteomes" id="UP000604046">
    <property type="component" value="Unassembled WGS sequence"/>
</dbReference>
<gene>
    <name evidence="8" type="primary">RpS10</name>
    <name evidence="8" type="ORF">SNAT2548_LOCUS22690</name>
</gene>
<evidence type="ECO:0000256" key="1">
    <source>
        <dbReference type="ARBA" id="ARBA00004496"/>
    </source>
</evidence>
<evidence type="ECO:0000259" key="7">
    <source>
        <dbReference type="Pfam" id="PF03501"/>
    </source>
</evidence>
<feature type="region of interest" description="Disordered" evidence="6">
    <location>
        <begin position="171"/>
        <end position="194"/>
    </location>
</feature>
<evidence type="ECO:0000313" key="8">
    <source>
        <dbReference type="EMBL" id="CAE7417243.1"/>
    </source>
</evidence>
<name>A0A812R3H8_9DINO</name>